<accession>A0A6L6ZU05</accession>
<sequence>MSKKQNEMPVVGADNVDDFDAADGNEVAYNGELIELTNPVIRGEQIITHVKIGERARQSGSLRGLSLAHLYNLNFNAMCVYLARVTEPRLTEAELSTMRTEDFGALSTAATHFFAPKALPGKKKMNTGVM</sequence>
<proteinExistence type="predicted"/>
<evidence type="ECO:0008006" key="3">
    <source>
        <dbReference type="Google" id="ProtNLM"/>
    </source>
</evidence>
<protein>
    <recommendedName>
        <fullName evidence="3">Phage tail assembly protein</fullName>
    </recommendedName>
</protein>
<reference evidence="1 2" key="1">
    <citation type="submission" date="2019-12" db="EMBL/GenBank/DDBJ databases">
        <title>Enteriobacteria Tanzani isolates_10432.</title>
        <authorList>
            <person name="Subbiah M."/>
            <person name="Call D."/>
        </authorList>
    </citation>
    <scope>NUCLEOTIDE SEQUENCE [LARGE SCALE GENOMIC DNA]</scope>
    <source>
        <strain evidence="1 2">10432wF6</strain>
    </source>
</reference>
<organism evidence="1 2">
    <name type="scientific">Escherichia coli</name>
    <dbReference type="NCBI Taxonomy" id="562"/>
    <lineage>
        <taxon>Bacteria</taxon>
        <taxon>Pseudomonadati</taxon>
        <taxon>Pseudomonadota</taxon>
        <taxon>Gammaproteobacteria</taxon>
        <taxon>Enterobacterales</taxon>
        <taxon>Enterobacteriaceae</taxon>
        <taxon>Escherichia</taxon>
    </lineage>
</organism>
<evidence type="ECO:0000313" key="2">
    <source>
        <dbReference type="Proteomes" id="UP000487258"/>
    </source>
</evidence>
<name>A0A6L6ZU05_ECOLX</name>
<comment type="caution">
    <text evidence="1">The sequence shown here is derived from an EMBL/GenBank/DDBJ whole genome shotgun (WGS) entry which is preliminary data.</text>
</comment>
<dbReference type="Proteomes" id="UP000487258">
    <property type="component" value="Unassembled WGS sequence"/>
</dbReference>
<dbReference type="EMBL" id="WTMY01000036">
    <property type="protein sequence ID" value="MWL45198.1"/>
    <property type="molecule type" value="Genomic_DNA"/>
</dbReference>
<dbReference type="AlphaFoldDB" id="A0A6L6ZU05"/>
<gene>
    <name evidence="1" type="ORF">GQM04_06600</name>
</gene>
<dbReference type="RefSeq" id="WP_096843196.1">
    <property type="nucleotide sequence ID" value="NZ_JABUWV010000026.1"/>
</dbReference>
<evidence type="ECO:0000313" key="1">
    <source>
        <dbReference type="EMBL" id="MWL45198.1"/>
    </source>
</evidence>